<dbReference type="RefSeq" id="WP_126538183.1">
    <property type="nucleotide sequence ID" value="NZ_AP018560.1"/>
</dbReference>
<dbReference type="GO" id="GO:0016747">
    <property type="term" value="F:acyltransferase activity, transferring groups other than amino-acyl groups"/>
    <property type="evidence" value="ECO:0007669"/>
    <property type="project" value="InterPro"/>
</dbReference>
<feature type="domain" description="N-acetyltransferase" evidence="3">
    <location>
        <begin position="34"/>
        <end position="190"/>
    </location>
</feature>
<dbReference type="Gene3D" id="3.40.630.30">
    <property type="match status" value="1"/>
</dbReference>
<sequence>MNGASSSPHPALTAAAQALPGDHWIDRLEDGSYVLIRPIRPEDRERERAFIEGLSPEAQRFRFFEVIRKVSPAMLDQLVDVDEQRTEAFIALAHDNGVLREVGVSRYAATDEPGVCECAVAVADDWRHRGLGLALMRHLIDAARRNGFKRMYSIDAVDNEPMRKLAAMLGFERRPDPNDASQVIHSLTLAV</sequence>
<keyword evidence="1" id="KW-0808">Transferase</keyword>
<evidence type="ECO:0000256" key="1">
    <source>
        <dbReference type="ARBA" id="ARBA00022679"/>
    </source>
</evidence>
<evidence type="ECO:0000256" key="2">
    <source>
        <dbReference type="ARBA" id="ARBA00023315"/>
    </source>
</evidence>
<dbReference type="EMBL" id="AP018560">
    <property type="protein sequence ID" value="BBD80312.1"/>
    <property type="molecule type" value="Genomic_DNA"/>
</dbReference>
<dbReference type="SUPFAM" id="SSF55729">
    <property type="entry name" value="Acyl-CoA N-acyltransferases (Nat)"/>
    <property type="match status" value="1"/>
</dbReference>
<dbReference type="InterPro" id="IPR016181">
    <property type="entry name" value="Acyl_CoA_acyltransferase"/>
</dbReference>
<dbReference type="Proteomes" id="UP000270530">
    <property type="component" value="Chromosome"/>
</dbReference>
<organism evidence="4 5">
    <name type="scientific">Aerosticca soli</name>
    <dbReference type="NCBI Taxonomy" id="2010829"/>
    <lineage>
        <taxon>Bacteria</taxon>
        <taxon>Pseudomonadati</taxon>
        <taxon>Pseudomonadota</taxon>
        <taxon>Gammaproteobacteria</taxon>
        <taxon>Lysobacterales</taxon>
        <taxon>Rhodanobacteraceae</taxon>
        <taxon>Aerosticca</taxon>
    </lineage>
</organism>
<dbReference type="InterPro" id="IPR000182">
    <property type="entry name" value="GNAT_dom"/>
</dbReference>
<dbReference type="KEGG" id="rbd:ALSL_1659"/>
<dbReference type="Pfam" id="PF00583">
    <property type="entry name" value="Acetyltransf_1"/>
    <property type="match status" value="1"/>
</dbReference>
<evidence type="ECO:0000259" key="3">
    <source>
        <dbReference type="PROSITE" id="PS51186"/>
    </source>
</evidence>
<keyword evidence="5" id="KW-1185">Reference proteome</keyword>
<gene>
    <name evidence="4" type="ORF">ALSL_1659</name>
</gene>
<dbReference type="PANTHER" id="PTHR43072:SF23">
    <property type="entry name" value="UPF0039 PROTEIN C11D3.02C"/>
    <property type="match status" value="1"/>
</dbReference>
<reference evidence="5" key="1">
    <citation type="submission" date="2018-04" db="EMBL/GenBank/DDBJ databases">
        <authorList>
            <person name="Watanabe M."/>
            <person name="Kojima H."/>
        </authorList>
    </citation>
    <scope>NUCLEOTIDE SEQUENCE [LARGE SCALE GENOMIC DNA]</scope>
    <source>
        <strain evidence="5">Dysh456</strain>
    </source>
</reference>
<dbReference type="AlphaFoldDB" id="A0A2Z6E638"/>
<dbReference type="PROSITE" id="PS51186">
    <property type="entry name" value="GNAT"/>
    <property type="match status" value="1"/>
</dbReference>
<evidence type="ECO:0000313" key="4">
    <source>
        <dbReference type="EMBL" id="BBD80312.1"/>
    </source>
</evidence>
<accession>A0A2Z6E638</accession>
<dbReference type="OrthoDB" id="9807426at2"/>
<dbReference type="CDD" id="cd04301">
    <property type="entry name" value="NAT_SF"/>
    <property type="match status" value="1"/>
</dbReference>
<protein>
    <submittedName>
        <fullName evidence="4">Acetyl-CoA synthetase alpha and beta chains, putative</fullName>
    </submittedName>
</protein>
<dbReference type="PANTHER" id="PTHR43072">
    <property type="entry name" value="N-ACETYLTRANSFERASE"/>
    <property type="match status" value="1"/>
</dbReference>
<reference evidence="5" key="2">
    <citation type="submission" date="2018-06" db="EMBL/GenBank/DDBJ databases">
        <title>Genome sequence of Rhodanobacteraceae bacterium strain Dysh456.</title>
        <authorList>
            <person name="Fukui M."/>
        </authorList>
    </citation>
    <scope>NUCLEOTIDE SEQUENCE [LARGE SCALE GENOMIC DNA]</scope>
    <source>
        <strain evidence="5">Dysh456</strain>
    </source>
</reference>
<proteinExistence type="predicted"/>
<keyword evidence="2" id="KW-0012">Acyltransferase</keyword>
<name>A0A2Z6E638_9GAMM</name>
<evidence type="ECO:0000313" key="5">
    <source>
        <dbReference type="Proteomes" id="UP000270530"/>
    </source>
</evidence>